<reference evidence="2" key="1">
    <citation type="journal article" date="2022" name="Mol. Ecol. Resour.">
        <title>The genomes of chicory, endive, great burdock and yacon provide insights into Asteraceae palaeo-polyploidization history and plant inulin production.</title>
        <authorList>
            <person name="Fan W."/>
            <person name="Wang S."/>
            <person name="Wang H."/>
            <person name="Wang A."/>
            <person name="Jiang F."/>
            <person name="Liu H."/>
            <person name="Zhao H."/>
            <person name="Xu D."/>
            <person name="Zhang Y."/>
        </authorList>
    </citation>
    <scope>NUCLEOTIDE SEQUENCE [LARGE SCALE GENOMIC DNA]</scope>
    <source>
        <strain evidence="2">cv. Niubang</strain>
    </source>
</reference>
<proteinExistence type="predicted"/>
<organism evidence="1 2">
    <name type="scientific">Arctium lappa</name>
    <name type="common">Greater burdock</name>
    <name type="synonym">Lappa major</name>
    <dbReference type="NCBI Taxonomy" id="4217"/>
    <lineage>
        <taxon>Eukaryota</taxon>
        <taxon>Viridiplantae</taxon>
        <taxon>Streptophyta</taxon>
        <taxon>Embryophyta</taxon>
        <taxon>Tracheophyta</taxon>
        <taxon>Spermatophyta</taxon>
        <taxon>Magnoliopsida</taxon>
        <taxon>eudicotyledons</taxon>
        <taxon>Gunneridae</taxon>
        <taxon>Pentapetalae</taxon>
        <taxon>asterids</taxon>
        <taxon>campanulids</taxon>
        <taxon>Asterales</taxon>
        <taxon>Asteraceae</taxon>
        <taxon>Carduoideae</taxon>
        <taxon>Cardueae</taxon>
        <taxon>Arctiinae</taxon>
        <taxon>Arctium</taxon>
    </lineage>
</organism>
<name>A0ACB8ZVG2_ARCLA</name>
<sequence>MGACYSTVGDGRRDRKAGSGGEDDDDGESGRWWKSKSGRKMNRYKLTDLRFKFGGNRRSTVEDDDIYHVPSRISGNGSGSIASLHTQQGKKGTNQDAMIVWEAGGFPADLTIGKRPPGKKFRQNFGQI</sequence>
<protein>
    <submittedName>
        <fullName evidence="1">Uncharacterized protein</fullName>
    </submittedName>
</protein>
<dbReference type="Proteomes" id="UP001055879">
    <property type="component" value="Linkage Group LG09"/>
</dbReference>
<evidence type="ECO:0000313" key="1">
    <source>
        <dbReference type="EMBL" id="KAI3701674.1"/>
    </source>
</evidence>
<gene>
    <name evidence="1" type="ORF">L6452_26922</name>
</gene>
<evidence type="ECO:0000313" key="2">
    <source>
        <dbReference type="Proteomes" id="UP001055879"/>
    </source>
</evidence>
<reference evidence="1 2" key="2">
    <citation type="journal article" date="2022" name="Mol. Ecol. Resour.">
        <title>The genomes of chicory, endive, great burdock and yacon provide insights into Asteraceae paleo-polyploidization history and plant inulin production.</title>
        <authorList>
            <person name="Fan W."/>
            <person name="Wang S."/>
            <person name="Wang H."/>
            <person name="Wang A."/>
            <person name="Jiang F."/>
            <person name="Liu H."/>
            <person name="Zhao H."/>
            <person name="Xu D."/>
            <person name="Zhang Y."/>
        </authorList>
    </citation>
    <scope>NUCLEOTIDE SEQUENCE [LARGE SCALE GENOMIC DNA]</scope>
    <source>
        <strain evidence="2">cv. Niubang</strain>
    </source>
</reference>
<dbReference type="EMBL" id="CM042055">
    <property type="protein sequence ID" value="KAI3701674.1"/>
    <property type="molecule type" value="Genomic_DNA"/>
</dbReference>
<comment type="caution">
    <text evidence="1">The sequence shown here is derived from an EMBL/GenBank/DDBJ whole genome shotgun (WGS) entry which is preliminary data.</text>
</comment>
<accession>A0ACB8ZVG2</accession>
<keyword evidence="2" id="KW-1185">Reference proteome</keyword>